<keyword evidence="2" id="KW-1133">Transmembrane helix</keyword>
<organism evidence="3 4">
    <name type="scientific">Rubripirellula reticaptiva</name>
    <dbReference type="NCBI Taxonomy" id="2528013"/>
    <lineage>
        <taxon>Bacteria</taxon>
        <taxon>Pseudomonadati</taxon>
        <taxon>Planctomycetota</taxon>
        <taxon>Planctomycetia</taxon>
        <taxon>Pirellulales</taxon>
        <taxon>Pirellulaceae</taxon>
        <taxon>Rubripirellula</taxon>
    </lineage>
</organism>
<feature type="transmembrane region" description="Helical" evidence="2">
    <location>
        <begin position="38"/>
        <end position="56"/>
    </location>
</feature>
<accession>A0A5C6F811</accession>
<name>A0A5C6F811_9BACT</name>
<evidence type="ECO:0000256" key="1">
    <source>
        <dbReference type="SAM" id="MobiDB-lite"/>
    </source>
</evidence>
<evidence type="ECO:0000313" key="3">
    <source>
        <dbReference type="EMBL" id="TWU57873.1"/>
    </source>
</evidence>
<protein>
    <submittedName>
        <fullName evidence="3">Uncharacterized protein</fullName>
    </submittedName>
</protein>
<dbReference type="RefSeq" id="WP_246151359.1">
    <property type="nucleotide sequence ID" value="NZ_SJPX01000001.1"/>
</dbReference>
<keyword evidence="4" id="KW-1185">Reference proteome</keyword>
<keyword evidence="2" id="KW-0812">Transmembrane</keyword>
<proteinExistence type="predicted"/>
<reference evidence="3 4" key="1">
    <citation type="submission" date="2019-02" db="EMBL/GenBank/DDBJ databases">
        <title>Deep-cultivation of Planctomycetes and their phenomic and genomic characterization uncovers novel biology.</title>
        <authorList>
            <person name="Wiegand S."/>
            <person name="Jogler M."/>
            <person name="Boedeker C."/>
            <person name="Pinto D."/>
            <person name="Vollmers J."/>
            <person name="Rivas-Marin E."/>
            <person name="Kohn T."/>
            <person name="Peeters S.H."/>
            <person name="Heuer A."/>
            <person name="Rast P."/>
            <person name="Oberbeckmann S."/>
            <person name="Bunk B."/>
            <person name="Jeske O."/>
            <person name="Meyerdierks A."/>
            <person name="Storesund J.E."/>
            <person name="Kallscheuer N."/>
            <person name="Luecker S."/>
            <person name="Lage O.M."/>
            <person name="Pohl T."/>
            <person name="Merkel B.J."/>
            <person name="Hornburger P."/>
            <person name="Mueller R.-W."/>
            <person name="Bruemmer F."/>
            <person name="Labrenz M."/>
            <person name="Spormann A.M."/>
            <person name="Op Den Camp H."/>
            <person name="Overmann J."/>
            <person name="Amann R."/>
            <person name="Jetten M.S.M."/>
            <person name="Mascher T."/>
            <person name="Medema M.H."/>
            <person name="Devos D.P."/>
            <person name="Kaster A.-K."/>
            <person name="Ovreas L."/>
            <person name="Rohde M."/>
            <person name="Galperin M.Y."/>
            <person name="Jogler C."/>
        </authorList>
    </citation>
    <scope>NUCLEOTIDE SEQUENCE [LARGE SCALE GENOMIC DNA]</scope>
    <source>
        <strain evidence="3 4">Poly59</strain>
    </source>
</reference>
<keyword evidence="2" id="KW-0472">Membrane</keyword>
<sequence>MSTSVSHPKSLTAVKANQPPGNGGSAASRRKDNKTARIWVSIAAGLMLAIVGFLIIRTQGFVSGSEFSPTHFQKRDFRFYEIPLVHLQITPISRSSSTTKAATYLRQKNLIPVMTGPPDVWHLVQISRGLTGATPLDAQLLTDQLELSVGVDAYWEKWSTDHPKMAKVLWPVVQRLAERELYVLIPRLMEIAQRLSATNQSPADLQAAIDQYLPEQYASLIIDLREAGRNELADRVRQEATADYPNAPNL</sequence>
<gene>
    <name evidence="3" type="ORF">Poly59_07820</name>
</gene>
<dbReference type="Proteomes" id="UP000317977">
    <property type="component" value="Unassembled WGS sequence"/>
</dbReference>
<comment type="caution">
    <text evidence="3">The sequence shown here is derived from an EMBL/GenBank/DDBJ whole genome shotgun (WGS) entry which is preliminary data.</text>
</comment>
<evidence type="ECO:0000256" key="2">
    <source>
        <dbReference type="SAM" id="Phobius"/>
    </source>
</evidence>
<dbReference type="AlphaFoldDB" id="A0A5C6F811"/>
<feature type="region of interest" description="Disordered" evidence="1">
    <location>
        <begin position="1"/>
        <end position="30"/>
    </location>
</feature>
<dbReference type="EMBL" id="SJPX01000001">
    <property type="protein sequence ID" value="TWU57873.1"/>
    <property type="molecule type" value="Genomic_DNA"/>
</dbReference>
<evidence type="ECO:0000313" key="4">
    <source>
        <dbReference type="Proteomes" id="UP000317977"/>
    </source>
</evidence>